<comment type="similarity">
    <text evidence="3 11">Belongs to the ketopantoate reductase family.</text>
</comment>
<dbReference type="Pfam" id="PF02558">
    <property type="entry name" value="ApbA"/>
    <property type="match status" value="1"/>
</dbReference>
<dbReference type="Gene3D" id="3.40.50.720">
    <property type="entry name" value="NAD(P)-binding Rossmann-like Domain"/>
    <property type="match status" value="1"/>
</dbReference>
<dbReference type="EMBL" id="RIAX01000002">
    <property type="protein sequence ID" value="RNF40685.1"/>
    <property type="molecule type" value="Genomic_DNA"/>
</dbReference>
<evidence type="ECO:0000259" key="13">
    <source>
        <dbReference type="Pfam" id="PF08546"/>
    </source>
</evidence>
<dbReference type="EC" id="1.1.1.169" evidence="4 11"/>
<comment type="function">
    <text evidence="1 11">Catalyzes the NADPH-dependent reduction of ketopantoate into pantoic acid.</text>
</comment>
<dbReference type="UniPathway" id="UPA00028">
    <property type="reaction ID" value="UER00004"/>
</dbReference>
<evidence type="ECO:0000256" key="11">
    <source>
        <dbReference type="RuleBase" id="RU362068"/>
    </source>
</evidence>
<dbReference type="InterPro" id="IPR013328">
    <property type="entry name" value="6PGD_dom2"/>
</dbReference>
<protein>
    <recommendedName>
        <fullName evidence="5 11">2-dehydropantoate 2-reductase</fullName>
        <ecNumber evidence="4 11">1.1.1.169</ecNumber>
    </recommendedName>
    <alternativeName>
        <fullName evidence="9 11">Ketopantoate reductase</fullName>
    </alternativeName>
</protein>
<keyword evidence="8 11" id="KW-0560">Oxidoreductase</keyword>
<feature type="domain" description="Ketopantoate reductase C-terminal" evidence="13">
    <location>
        <begin position="172"/>
        <end position="282"/>
    </location>
</feature>
<dbReference type="GO" id="GO:0015940">
    <property type="term" value="P:pantothenate biosynthetic process"/>
    <property type="evidence" value="ECO:0007669"/>
    <property type="project" value="UniProtKB-UniPathway"/>
</dbReference>
<dbReference type="GO" id="GO:0008677">
    <property type="term" value="F:2-dehydropantoate 2-reductase activity"/>
    <property type="evidence" value="ECO:0007669"/>
    <property type="project" value="UniProtKB-EC"/>
</dbReference>
<evidence type="ECO:0000256" key="2">
    <source>
        <dbReference type="ARBA" id="ARBA00004994"/>
    </source>
</evidence>
<dbReference type="OrthoDB" id="9800163at2"/>
<dbReference type="InterPro" id="IPR050838">
    <property type="entry name" value="Ketopantoate_reductase"/>
</dbReference>
<proteinExistence type="inferred from homology"/>
<evidence type="ECO:0000256" key="6">
    <source>
        <dbReference type="ARBA" id="ARBA00022655"/>
    </source>
</evidence>
<dbReference type="GO" id="GO:0005737">
    <property type="term" value="C:cytoplasm"/>
    <property type="evidence" value="ECO:0007669"/>
    <property type="project" value="TreeGrafter"/>
</dbReference>
<accession>A0A3M8PAE3</accession>
<dbReference type="AlphaFoldDB" id="A0A3M8PAE3"/>
<evidence type="ECO:0000256" key="1">
    <source>
        <dbReference type="ARBA" id="ARBA00002919"/>
    </source>
</evidence>
<comment type="caution">
    <text evidence="14">The sequence shown here is derived from an EMBL/GenBank/DDBJ whole genome shotgun (WGS) entry which is preliminary data.</text>
</comment>
<dbReference type="InterPro" id="IPR013332">
    <property type="entry name" value="KPR_N"/>
</dbReference>
<comment type="pathway">
    <text evidence="2 11">Cofactor biosynthesis; (R)-pantothenate biosynthesis; (R)-pantoate from 3-methyl-2-oxobutanoate: step 2/2.</text>
</comment>
<dbReference type="Proteomes" id="UP000275473">
    <property type="component" value="Unassembled WGS sequence"/>
</dbReference>
<evidence type="ECO:0000313" key="15">
    <source>
        <dbReference type="Proteomes" id="UP000275473"/>
    </source>
</evidence>
<evidence type="ECO:0000256" key="8">
    <source>
        <dbReference type="ARBA" id="ARBA00023002"/>
    </source>
</evidence>
<dbReference type="NCBIfam" id="TIGR00745">
    <property type="entry name" value="apbA_panE"/>
    <property type="match status" value="1"/>
</dbReference>
<sequence length="285" mass="31240">MKVTVVGAGAVGMLTACLLEQTGAETLLVTRRDEQAKTINAQGIKKEDVVCKVKATANWNDIDPDSFILLAVKHSQLDEVMSLLETGFLSNPIVFLQNGMLHVEPAKNLPQEHIAVGSVEHGALKLSDCEVRHTGKGTIKFALLKGDENRFCPLLETEGFPCSWHGEADSLLFRKVLLNSLINPLTALMSIKNGELLTNPYAYELLKNLYKELGAAFPEMEVLLPFEEVAALCASTAQNTSSMLADKKAGRRLELDTIVLYTLQRSPVELPLLQGLYHLLKSAEV</sequence>
<dbReference type="PANTHER" id="PTHR43765:SF2">
    <property type="entry name" value="2-DEHYDROPANTOATE 2-REDUCTASE"/>
    <property type="match status" value="1"/>
</dbReference>
<feature type="domain" description="Ketopantoate reductase N-terminal" evidence="12">
    <location>
        <begin position="3"/>
        <end position="144"/>
    </location>
</feature>
<evidence type="ECO:0000256" key="5">
    <source>
        <dbReference type="ARBA" id="ARBA00019465"/>
    </source>
</evidence>
<dbReference type="PANTHER" id="PTHR43765">
    <property type="entry name" value="2-DEHYDROPANTOATE 2-REDUCTASE-RELATED"/>
    <property type="match status" value="1"/>
</dbReference>
<name>A0A3M8PAE3_9BACL</name>
<comment type="catalytic activity">
    <reaction evidence="10 11">
        <text>(R)-pantoate + NADP(+) = 2-dehydropantoate + NADPH + H(+)</text>
        <dbReference type="Rhea" id="RHEA:16233"/>
        <dbReference type="ChEBI" id="CHEBI:11561"/>
        <dbReference type="ChEBI" id="CHEBI:15378"/>
        <dbReference type="ChEBI" id="CHEBI:15980"/>
        <dbReference type="ChEBI" id="CHEBI:57783"/>
        <dbReference type="ChEBI" id="CHEBI:58349"/>
        <dbReference type="EC" id="1.1.1.169"/>
    </reaction>
</comment>
<keyword evidence="15" id="KW-1185">Reference proteome</keyword>
<evidence type="ECO:0000313" key="14">
    <source>
        <dbReference type="EMBL" id="RNF40685.1"/>
    </source>
</evidence>
<reference evidence="14 15" key="1">
    <citation type="journal article" date="2018" name="Int. J. Syst. Evol. Microbiol.">
        <title>Planococcus salinus sp. nov., a moderately halophilic bacterium isolated from a saline-alkali soil.</title>
        <authorList>
            <person name="Gan L."/>
        </authorList>
    </citation>
    <scope>NUCLEOTIDE SEQUENCE [LARGE SCALE GENOMIC DNA]</scope>
    <source>
        <strain evidence="14 15">LCB217</strain>
    </source>
</reference>
<dbReference type="Gene3D" id="1.10.1040.10">
    <property type="entry name" value="N-(1-d-carboxylethyl)-l-norvaline Dehydrogenase, domain 2"/>
    <property type="match status" value="1"/>
</dbReference>
<dbReference type="PROSITE" id="PS51257">
    <property type="entry name" value="PROKAR_LIPOPROTEIN"/>
    <property type="match status" value="1"/>
</dbReference>
<keyword evidence="6 11" id="KW-0566">Pantothenate biosynthesis</keyword>
<dbReference type="SUPFAM" id="SSF51735">
    <property type="entry name" value="NAD(P)-binding Rossmann-fold domains"/>
    <property type="match status" value="1"/>
</dbReference>
<evidence type="ECO:0000256" key="3">
    <source>
        <dbReference type="ARBA" id="ARBA00007870"/>
    </source>
</evidence>
<gene>
    <name evidence="14" type="ORF">EEX84_04485</name>
</gene>
<organism evidence="14 15">
    <name type="scientific">Planococcus salinus</name>
    <dbReference type="NCBI Taxonomy" id="1848460"/>
    <lineage>
        <taxon>Bacteria</taxon>
        <taxon>Bacillati</taxon>
        <taxon>Bacillota</taxon>
        <taxon>Bacilli</taxon>
        <taxon>Bacillales</taxon>
        <taxon>Caryophanaceae</taxon>
        <taxon>Planococcus</taxon>
    </lineage>
</organism>
<keyword evidence="7 11" id="KW-0521">NADP</keyword>
<dbReference type="SUPFAM" id="SSF48179">
    <property type="entry name" value="6-phosphogluconate dehydrogenase C-terminal domain-like"/>
    <property type="match status" value="1"/>
</dbReference>
<evidence type="ECO:0000256" key="10">
    <source>
        <dbReference type="ARBA" id="ARBA00048793"/>
    </source>
</evidence>
<dbReference type="GO" id="GO:0050661">
    <property type="term" value="F:NADP binding"/>
    <property type="evidence" value="ECO:0007669"/>
    <property type="project" value="TreeGrafter"/>
</dbReference>
<dbReference type="InterPro" id="IPR013752">
    <property type="entry name" value="KPA_reductase"/>
</dbReference>
<dbReference type="InterPro" id="IPR003710">
    <property type="entry name" value="ApbA"/>
</dbReference>
<evidence type="ECO:0000256" key="9">
    <source>
        <dbReference type="ARBA" id="ARBA00032024"/>
    </source>
</evidence>
<dbReference type="RefSeq" id="WP_123164384.1">
    <property type="nucleotide sequence ID" value="NZ_RIAX01000002.1"/>
</dbReference>
<evidence type="ECO:0000256" key="7">
    <source>
        <dbReference type="ARBA" id="ARBA00022857"/>
    </source>
</evidence>
<evidence type="ECO:0000256" key="4">
    <source>
        <dbReference type="ARBA" id="ARBA00013014"/>
    </source>
</evidence>
<dbReference type="InterPro" id="IPR008927">
    <property type="entry name" value="6-PGluconate_DH-like_C_sf"/>
</dbReference>
<dbReference type="InterPro" id="IPR036291">
    <property type="entry name" value="NAD(P)-bd_dom_sf"/>
</dbReference>
<dbReference type="Pfam" id="PF08546">
    <property type="entry name" value="ApbA_C"/>
    <property type="match status" value="1"/>
</dbReference>
<evidence type="ECO:0000259" key="12">
    <source>
        <dbReference type="Pfam" id="PF02558"/>
    </source>
</evidence>